<proteinExistence type="inferred from homology"/>
<sequence>MSTPTQDSAVYSELPAGVKRQATQLKLADDVRDGSAYLSSFLRRHVAPRNLATAAAANDAHQVVLLDTVVPKKRPSSLQKKGRRQLNARERRGVDCFAASTARQTYRTHVPLHTLWRGYMRSLLQLEPSRALAADAQHRLLKADYHGCVLTVARSRCPSLVGVAGIVLQETRCTWRLVTREDRLVTVPKATCVFTFELEGHVVTLYGKHFVHRPADRCSKKFKSKATIDL</sequence>
<keyword evidence="11" id="KW-1185">Reference proteome</keyword>
<dbReference type="InterPro" id="IPR016848">
    <property type="entry name" value="RNase_P/MRP_Rpp29-subunit"/>
</dbReference>
<evidence type="ECO:0000256" key="8">
    <source>
        <dbReference type="ARBA" id="ARBA00022801"/>
    </source>
</evidence>
<dbReference type="PANTHER" id="PTHR13348:SF0">
    <property type="entry name" value="RIBONUCLEASE P PROTEIN SUBUNIT P29"/>
    <property type="match status" value="1"/>
</dbReference>
<evidence type="ECO:0000256" key="10">
    <source>
        <dbReference type="PIRNR" id="PIRNR027081"/>
    </source>
</evidence>
<dbReference type="PANTHER" id="PTHR13348">
    <property type="entry name" value="RIBONUCLEASE P SUBUNIT P29"/>
    <property type="match status" value="1"/>
</dbReference>
<keyword evidence="8" id="KW-0378">Hydrolase</keyword>
<evidence type="ECO:0000256" key="3">
    <source>
        <dbReference type="ARBA" id="ARBA00016225"/>
    </source>
</evidence>
<dbReference type="RefSeq" id="XP_014670531.1">
    <property type="nucleotide sequence ID" value="XM_014815045.1"/>
</dbReference>
<dbReference type="HAMAP" id="MF_00754">
    <property type="entry name" value="RNase_P_1"/>
    <property type="match status" value="1"/>
</dbReference>
<evidence type="ECO:0000256" key="4">
    <source>
        <dbReference type="ARBA" id="ARBA00022490"/>
    </source>
</evidence>
<dbReference type="Gene3D" id="2.30.30.210">
    <property type="entry name" value="Ribonuclease P/MRP, subunit p29"/>
    <property type="match status" value="1"/>
</dbReference>
<dbReference type="SMART" id="SM00538">
    <property type="entry name" value="POP4"/>
    <property type="match status" value="1"/>
</dbReference>
<comment type="subcellular location">
    <subcellularLocation>
        <location evidence="10">Nucleus</location>
        <location evidence="10">Nucleolus</location>
    </subcellularLocation>
</comment>
<evidence type="ECO:0000256" key="6">
    <source>
        <dbReference type="ARBA" id="ARBA00022722"/>
    </source>
</evidence>
<dbReference type="InterPro" id="IPR036980">
    <property type="entry name" value="RNase_P/MRP_Rpp29_sf"/>
</dbReference>
<keyword evidence="6" id="KW-0540">Nuclease</keyword>
<evidence type="ECO:0000256" key="5">
    <source>
        <dbReference type="ARBA" id="ARBA00022694"/>
    </source>
</evidence>
<comment type="subunit">
    <text evidence="9">Component of nuclear RNase P and RNase MRP ribonucleoproteins. RNase P consists of a catalytic RNA moiety and 10 different protein chains; POP1, POP4, POP5, POP7, RPP14, RPP21, RPP25, RPP30, RPP38 and RPP40. Within the RNase P complex, POP1, POP7 and RPP25 form the 'finger' subcomplex, POP5, RPP14, RPP40 and homodimeric RPP30 form the 'palm' subcomplex, and RPP21, POP4 and RPP38 form the 'wrist' subcomplex. All subunits of the RNase P complex interact with the catalytic RNA. Several subunits of RNase P are also part of the RNase MRP complex. RNase MRP consists of a catalytic RNA moiety and about 8 protein subunits; POP1, POP7, RPP25, RPP30, RPP38, RPP40 and possibly also POP4 and POP5.</text>
</comment>
<comment type="function">
    <text evidence="1 10">Component of ribonuclease P, a ribonucleoprotein complex that generates mature tRNA molecules by cleaving their 5'-ends.</text>
</comment>
<dbReference type="InterPro" id="IPR023538">
    <property type="entry name" value="RNP1"/>
</dbReference>
<keyword evidence="4" id="KW-0963">Cytoplasm</keyword>
<keyword evidence="5 10" id="KW-0819">tRNA processing</keyword>
<comment type="similarity">
    <text evidence="2">Belongs to the eukaryotic/archaeal RNase P protein component 1 family.</text>
</comment>
<name>A0ABM1EEB0_PRICU</name>
<evidence type="ECO:0000313" key="11">
    <source>
        <dbReference type="Proteomes" id="UP000695022"/>
    </source>
</evidence>
<dbReference type="InterPro" id="IPR023534">
    <property type="entry name" value="Rof/RNase_P-like"/>
</dbReference>
<organism evidence="11 12">
    <name type="scientific">Priapulus caudatus</name>
    <name type="common">Priapulid worm</name>
    <dbReference type="NCBI Taxonomy" id="37621"/>
    <lineage>
        <taxon>Eukaryota</taxon>
        <taxon>Metazoa</taxon>
        <taxon>Ecdysozoa</taxon>
        <taxon>Scalidophora</taxon>
        <taxon>Priapulida</taxon>
        <taxon>Priapulimorpha</taxon>
        <taxon>Priapulimorphida</taxon>
        <taxon>Priapulidae</taxon>
        <taxon>Priapulus</taxon>
    </lineage>
</organism>
<keyword evidence="7" id="KW-0255">Endonuclease</keyword>
<evidence type="ECO:0000256" key="9">
    <source>
        <dbReference type="ARBA" id="ARBA00046486"/>
    </source>
</evidence>
<dbReference type="Pfam" id="PF01868">
    <property type="entry name" value="RNase_P-MRP_p29"/>
    <property type="match status" value="1"/>
</dbReference>
<gene>
    <name evidence="12" type="primary">LOC106811432</name>
</gene>
<dbReference type="Proteomes" id="UP000695022">
    <property type="component" value="Unplaced"/>
</dbReference>
<keyword evidence="10" id="KW-0539">Nucleus</keyword>
<evidence type="ECO:0000256" key="2">
    <source>
        <dbReference type="ARBA" id="ARBA00006181"/>
    </source>
</evidence>
<evidence type="ECO:0000256" key="1">
    <source>
        <dbReference type="ARBA" id="ARBA00002435"/>
    </source>
</evidence>
<dbReference type="GeneID" id="106811432"/>
<evidence type="ECO:0000313" key="12">
    <source>
        <dbReference type="RefSeq" id="XP_014670531.1"/>
    </source>
</evidence>
<dbReference type="InterPro" id="IPR002730">
    <property type="entry name" value="Rpp29/RNP1"/>
</dbReference>
<dbReference type="SUPFAM" id="SSF101744">
    <property type="entry name" value="Rof/RNase P subunit-like"/>
    <property type="match status" value="1"/>
</dbReference>
<evidence type="ECO:0000256" key="7">
    <source>
        <dbReference type="ARBA" id="ARBA00022759"/>
    </source>
</evidence>
<accession>A0ABM1EEB0</accession>
<reference evidence="12" key="1">
    <citation type="submission" date="2025-08" db="UniProtKB">
        <authorList>
            <consortium name="RefSeq"/>
        </authorList>
    </citation>
    <scope>IDENTIFICATION</scope>
</reference>
<protein>
    <recommendedName>
        <fullName evidence="3 10">Ribonuclease P protein subunit p29</fullName>
    </recommendedName>
</protein>
<dbReference type="PIRSF" id="PIRSF027081">
    <property type="entry name" value="RNase_P/MRP_p29_subunit"/>
    <property type="match status" value="1"/>
</dbReference>